<dbReference type="InterPro" id="IPR023401">
    <property type="entry name" value="ODC_N"/>
</dbReference>
<dbReference type="PIRSF" id="PIRSF001439">
    <property type="entry name" value="CryM"/>
    <property type="match status" value="1"/>
</dbReference>
<dbReference type="HOGENOM" id="CLU_042088_2_0_7"/>
<proteinExistence type="predicted"/>
<dbReference type="PANTHER" id="PTHR13812:SF19">
    <property type="entry name" value="KETIMINE REDUCTASE MU-CRYSTALLIN"/>
    <property type="match status" value="1"/>
</dbReference>
<dbReference type="GO" id="GO:0005737">
    <property type="term" value="C:cytoplasm"/>
    <property type="evidence" value="ECO:0007669"/>
    <property type="project" value="TreeGrafter"/>
</dbReference>
<sequence>MQFVSEDVASRVVSMAEAIGVIERMFREYGRDEAEVFPVAQGHGPDAGTSFSIKSGLIRTSRTVGLKVGSYWPQNRTHGLPAHASTTLLLDPDTGYPQALVAASHLTCLRTAASDAVAVRHLSRQDSRTLALFGAGHQAWFELLAVREVRPIETVLVVNRSPKAGEDFARRIQAELGLEARFADSREAVQAADIIVTVTAAREALFEASLVRPGTHVSAMGADAPGKQELDPALVARAALFADVVRQSLGIGEYEAAHKAGLVDAQNVTAIGAVLNGAPGRTSPQQITVYDSSGMALQDMAICSLALAKAHEAGLVRTV</sequence>
<name>C7LRA4_DESBD</name>
<gene>
    <name evidence="1" type="ordered locus">Dbac_1146</name>
</gene>
<dbReference type="SUPFAM" id="SSF51735">
    <property type="entry name" value="NAD(P)-binding Rossmann-fold domains"/>
    <property type="match status" value="1"/>
</dbReference>
<dbReference type="RefSeq" id="WP_015773348.1">
    <property type="nucleotide sequence ID" value="NC_013173.1"/>
</dbReference>
<evidence type="ECO:0000313" key="1">
    <source>
        <dbReference type="EMBL" id="ACU89250.1"/>
    </source>
</evidence>
<dbReference type="EC" id="4.3.1.12" evidence="1"/>
<dbReference type="EMBL" id="CP001629">
    <property type="protein sequence ID" value="ACU89250.1"/>
    <property type="molecule type" value="Genomic_DNA"/>
</dbReference>
<dbReference type="eggNOG" id="COG2423">
    <property type="taxonomic scope" value="Bacteria"/>
</dbReference>
<dbReference type="Gene3D" id="3.40.50.720">
    <property type="entry name" value="NAD(P)-binding Rossmann-like Domain"/>
    <property type="match status" value="1"/>
</dbReference>
<keyword evidence="2" id="KW-1185">Reference proteome</keyword>
<evidence type="ECO:0000313" key="2">
    <source>
        <dbReference type="Proteomes" id="UP000002216"/>
    </source>
</evidence>
<accession>C7LRA4</accession>
<dbReference type="InterPro" id="IPR003462">
    <property type="entry name" value="ODC_Mu_crystall"/>
</dbReference>
<dbReference type="OrthoDB" id="5495968at2"/>
<dbReference type="PANTHER" id="PTHR13812">
    <property type="entry name" value="KETIMINE REDUCTASE MU-CRYSTALLIN"/>
    <property type="match status" value="1"/>
</dbReference>
<dbReference type="Proteomes" id="UP000002216">
    <property type="component" value="Chromosome"/>
</dbReference>
<dbReference type="Pfam" id="PF02423">
    <property type="entry name" value="OCD_Mu_crystall"/>
    <property type="match status" value="1"/>
</dbReference>
<dbReference type="GO" id="GO:0008473">
    <property type="term" value="F:ornithine cyclodeaminase activity"/>
    <property type="evidence" value="ECO:0007669"/>
    <property type="project" value="UniProtKB-EC"/>
</dbReference>
<dbReference type="Gene3D" id="3.30.1780.10">
    <property type="entry name" value="ornithine cyclodeaminase, domain 1"/>
    <property type="match status" value="1"/>
</dbReference>
<dbReference type="AlphaFoldDB" id="C7LRA4"/>
<reference evidence="1 2" key="1">
    <citation type="journal article" date="2009" name="Stand. Genomic Sci.">
        <title>Complete genome sequence of Desulfomicrobium baculatum type strain (X).</title>
        <authorList>
            <person name="Copeland A."/>
            <person name="Spring S."/>
            <person name="Goker M."/>
            <person name="Schneider S."/>
            <person name="Lapidus A."/>
            <person name="Del Rio T.G."/>
            <person name="Tice H."/>
            <person name="Cheng J.F."/>
            <person name="Chen F."/>
            <person name="Nolan M."/>
            <person name="Bruce D."/>
            <person name="Goodwin L."/>
            <person name="Pitluck S."/>
            <person name="Ivanova N."/>
            <person name="Mavrommatis K."/>
            <person name="Ovchinnikova G."/>
            <person name="Pati A."/>
            <person name="Chen A."/>
            <person name="Palaniappan K."/>
            <person name="Land M."/>
            <person name="Hauser L."/>
            <person name="Chang Y.J."/>
            <person name="Jeffries C.C."/>
            <person name="Meincke L."/>
            <person name="Sims D."/>
            <person name="Brettin T."/>
            <person name="Detter J.C."/>
            <person name="Han C."/>
            <person name="Chain P."/>
            <person name="Bristow J."/>
            <person name="Eisen J.A."/>
            <person name="Markowitz V."/>
            <person name="Hugenholtz P."/>
            <person name="Kyrpides N.C."/>
            <person name="Klenk H.P."/>
            <person name="Lucas S."/>
        </authorList>
    </citation>
    <scope>NUCLEOTIDE SEQUENCE [LARGE SCALE GENOMIC DNA]</scope>
    <source>
        <strain evidence="2">DSM 4028 / VKM B-1378 / X</strain>
    </source>
</reference>
<dbReference type="KEGG" id="dba:Dbac_1146"/>
<organism evidence="1 2">
    <name type="scientific">Desulfomicrobium baculatum (strain DSM 4028 / VKM B-1378 / X)</name>
    <name type="common">Desulfovibrio baculatus</name>
    <dbReference type="NCBI Taxonomy" id="525897"/>
    <lineage>
        <taxon>Bacteria</taxon>
        <taxon>Pseudomonadati</taxon>
        <taxon>Thermodesulfobacteriota</taxon>
        <taxon>Desulfovibrionia</taxon>
        <taxon>Desulfovibrionales</taxon>
        <taxon>Desulfomicrobiaceae</taxon>
        <taxon>Desulfomicrobium</taxon>
    </lineage>
</organism>
<protein>
    <submittedName>
        <fullName evidence="1">Ornithine cyclodeaminase</fullName>
        <ecNumber evidence="1">4.3.1.12</ecNumber>
    </submittedName>
</protein>
<dbReference type="InterPro" id="IPR036291">
    <property type="entry name" value="NAD(P)-bd_dom_sf"/>
</dbReference>
<dbReference type="STRING" id="525897.Dbac_1146"/>
<keyword evidence="1" id="KW-0456">Lyase</keyword>